<feature type="transmembrane region" description="Helical" evidence="8">
    <location>
        <begin position="170"/>
        <end position="189"/>
    </location>
</feature>
<dbReference type="GO" id="GO:0022857">
    <property type="term" value="F:transmembrane transporter activity"/>
    <property type="evidence" value="ECO:0007669"/>
    <property type="project" value="UniProtKB-UniRule"/>
</dbReference>
<evidence type="ECO:0000256" key="8">
    <source>
        <dbReference type="RuleBase" id="RU368066"/>
    </source>
</evidence>
<feature type="transmembrane region" description="Helical" evidence="8">
    <location>
        <begin position="367"/>
        <end position="387"/>
    </location>
</feature>
<evidence type="ECO:0000313" key="10">
    <source>
        <dbReference type="EMBL" id="KAF9332393.1"/>
    </source>
</evidence>
<evidence type="ECO:0000313" key="11">
    <source>
        <dbReference type="Proteomes" id="UP000696485"/>
    </source>
</evidence>
<keyword evidence="5 8" id="KW-0812">Transmembrane</keyword>
<proteinExistence type="inferred from homology"/>
<dbReference type="AlphaFoldDB" id="A0A9P5SNC0"/>
<feature type="transmembrane region" description="Helical" evidence="8">
    <location>
        <begin position="264"/>
        <end position="286"/>
    </location>
</feature>
<evidence type="ECO:0000256" key="1">
    <source>
        <dbReference type="ARBA" id="ARBA00002957"/>
    </source>
</evidence>
<dbReference type="Proteomes" id="UP000696485">
    <property type="component" value="Unassembled WGS sequence"/>
</dbReference>
<dbReference type="Pfam" id="PF04515">
    <property type="entry name" value="Choline_transpo"/>
    <property type="match status" value="1"/>
</dbReference>
<evidence type="ECO:0000256" key="6">
    <source>
        <dbReference type="ARBA" id="ARBA00022989"/>
    </source>
</evidence>
<evidence type="ECO:0000256" key="2">
    <source>
        <dbReference type="ARBA" id="ARBA00004141"/>
    </source>
</evidence>
<feature type="region of interest" description="Disordered" evidence="9">
    <location>
        <begin position="1"/>
        <end position="103"/>
    </location>
</feature>
<evidence type="ECO:0000256" key="9">
    <source>
        <dbReference type="SAM" id="MobiDB-lite"/>
    </source>
</evidence>
<dbReference type="GO" id="GO:0005886">
    <property type="term" value="C:plasma membrane"/>
    <property type="evidence" value="ECO:0007669"/>
    <property type="project" value="UniProtKB-SubCell"/>
</dbReference>
<sequence length="562" mass="62537">MSNQYSAPPDKGYAPPQQPYAPPHQTYAPPQQHFAPPQQPYAGQQQPYYSPNQQQQQWGLNQNPQQQYFGEPTGPPQGQPMTGVVPPSYESAPSGTVNPESGLPAKFNPKPKYNDCWAFFLFIAQLAAFVVLSYFAIDKINQNKQGFDSPYNPPGRGYQSTSTFFSREGLFTMLIAILTGAVVSILYFFLTQAFPRQVIKVTFAISIIVYLAVAVYYFVRGLWMPAIFGLIFGVLYASMWWFWKSRIPFAAEMLAAVTSISKQYPATFVLAFLGLFIQIAYSVYFMTVISGCYEMYYDKVNQKTPGKLKALIVFCFFSFYWTSQVIKNIIHVTISGVFATYYFMAGSPQGMVKSPTLASFKRACTTSIGSICFGSLIIAVIQTLRAIAQMLRADSDNGVLAFLACLIDCFLSCIQGIVEYVNKYAFSQVAIYGKAFIPAAKDTWKILKDRGIIQLINDNLINNVWAMGAIMCGVLSGLASYLYLRYSHHPFNGNDQFTYVLVTMAFVLGLQMLFTVGSVIESGVGTTFVALAEDPAALARTKPELFEKIRATYPAVVQGVNY</sequence>
<comment type="similarity">
    <text evidence="3 8">Belongs to the CTL (choline transporter-like) family.</text>
</comment>
<dbReference type="EMBL" id="JAAAUY010000263">
    <property type="protein sequence ID" value="KAF9332393.1"/>
    <property type="molecule type" value="Genomic_DNA"/>
</dbReference>
<evidence type="ECO:0000256" key="7">
    <source>
        <dbReference type="ARBA" id="ARBA00023136"/>
    </source>
</evidence>
<comment type="subcellular location">
    <subcellularLocation>
        <location evidence="8">Cell membrane</location>
        <topology evidence="8">Multi-pass membrane protein</topology>
    </subcellularLocation>
    <subcellularLocation>
        <location evidence="2">Membrane</location>
        <topology evidence="2">Multi-pass membrane protein</topology>
    </subcellularLocation>
</comment>
<feature type="transmembrane region" description="Helical" evidence="8">
    <location>
        <begin position="399"/>
        <end position="418"/>
    </location>
</feature>
<feature type="compositionally biased region" description="Low complexity" evidence="9">
    <location>
        <begin position="23"/>
        <end position="67"/>
    </location>
</feature>
<gene>
    <name evidence="10" type="primary">PNS1_4</name>
    <name evidence="10" type="ORF">BG006_004746</name>
</gene>
<dbReference type="PANTHER" id="PTHR12385:SF4">
    <property type="entry name" value="PROTEIN PNS1"/>
    <property type="match status" value="1"/>
</dbReference>
<feature type="transmembrane region" description="Helical" evidence="8">
    <location>
        <begin position="496"/>
        <end position="520"/>
    </location>
</feature>
<feature type="transmembrane region" description="Helical" evidence="8">
    <location>
        <begin position="201"/>
        <end position="219"/>
    </location>
</feature>
<keyword evidence="11" id="KW-1185">Reference proteome</keyword>
<feature type="transmembrane region" description="Helical" evidence="8">
    <location>
        <begin position="464"/>
        <end position="484"/>
    </location>
</feature>
<feature type="transmembrane region" description="Helical" evidence="8">
    <location>
        <begin position="329"/>
        <end position="347"/>
    </location>
</feature>
<name>A0A9P5SNC0_9FUNG</name>
<reference evidence="10" key="1">
    <citation type="journal article" date="2020" name="Fungal Divers.">
        <title>Resolving the Mortierellaceae phylogeny through synthesis of multi-gene phylogenetics and phylogenomics.</title>
        <authorList>
            <person name="Vandepol N."/>
            <person name="Liber J."/>
            <person name="Desiro A."/>
            <person name="Na H."/>
            <person name="Kennedy M."/>
            <person name="Barry K."/>
            <person name="Grigoriev I.V."/>
            <person name="Miller A.N."/>
            <person name="O'Donnell K."/>
            <person name="Stajich J.E."/>
            <person name="Bonito G."/>
        </authorList>
    </citation>
    <scope>NUCLEOTIDE SEQUENCE</scope>
    <source>
        <strain evidence="10">NVP1</strain>
    </source>
</reference>
<comment type="caution">
    <text evidence="10">The sequence shown here is derived from an EMBL/GenBank/DDBJ whole genome shotgun (WGS) entry which is preliminary data.</text>
</comment>
<organism evidence="10 11">
    <name type="scientific">Podila minutissima</name>
    <dbReference type="NCBI Taxonomy" id="64525"/>
    <lineage>
        <taxon>Eukaryota</taxon>
        <taxon>Fungi</taxon>
        <taxon>Fungi incertae sedis</taxon>
        <taxon>Mucoromycota</taxon>
        <taxon>Mortierellomycotina</taxon>
        <taxon>Mortierellomycetes</taxon>
        <taxon>Mortierellales</taxon>
        <taxon>Mortierellaceae</taxon>
        <taxon>Podila</taxon>
    </lineage>
</organism>
<evidence type="ECO:0000256" key="4">
    <source>
        <dbReference type="ARBA" id="ARBA00015388"/>
    </source>
</evidence>
<comment type="function">
    <text evidence="1 8">Probably involved in transport through the plasma membrane.</text>
</comment>
<keyword evidence="6 8" id="KW-1133">Transmembrane helix</keyword>
<evidence type="ECO:0000256" key="5">
    <source>
        <dbReference type="ARBA" id="ARBA00022692"/>
    </source>
</evidence>
<dbReference type="PANTHER" id="PTHR12385">
    <property type="entry name" value="CHOLINE TRANSPORTER-LIKE (SLC FAMILY 44)"/>
    <property type="match status" value="1"/>
</dbReference>
<keyword evidence="7 8" id="KW-0472">Membrane</keyword>
<feature type="transmembrane region" description="Helical" evidence="8">
    <location>
        <begin position="225"/>
        <end position="243"/>
    </location>
</feature>
<feature type="transmembrane region" description="Helical" evidence="8">
    <location>
        <begin position="116"/>
        <end position="137"/>
    </location>
</feature>
<evidence type="ECO:0000256" key="3">
    <source>
        <dbReference type="ARBA" id="ARBA00007168"/>
    </source>
</evidence>
<dbReference type="InterPro" id="IPR007603">
    <property type="entry name" value="Choline_transptr-like"/>
</dbReference>
<accession>A0A9P5SNC0</accession>
<protein>
    <recommendedName>
        <fullName evidence="4 8">Protein PNS1</fullName>
    </recommendedName>
</protein>